<reference evidence="1 2" key="1">
    <citation type="submission" date="2023-11" db="EMBL/GenBank/DDBJ databases">
        <title>30 novel species of actinomycetes from the DSMZ collection.</title>
        <authorList>
            <person name="Nouioui I."/>
        </authorList>
    </citation>
    <scope>NUCLEOTIDE SEQUENCE [LARGE SCALE GENOMIC DNA]</scope>
    <source>
        <strain evidence="1 2">DSM 41524</strain>
    </source>
</reference>
<organism evidence="1 2">
    <name type="scientific">Streptomyces asiaticus subsp. ignotus</name>
    <dbReference type="NCBI Taxonomy" id="3098222"/>
    <lineage>
        <taxon>Bacteria</taxon>
        <taxon>Bacillati</taxon>
        <taxon>Actinomycetota</taxon>
        <taxon>Actinomycetes</taxon>
        <taxon>Kitasatosporales</taxon>
        <taxon>Streptomycetaceae</taxon>
        <taxon>Streptomyces</taxon>
        <taxon>Streptomyces violaceusniger group</taxon>
    </lineage>
</organism>
<accession>A0ABU7QC11</accession>
<keyword evidence="2" id="KW-1185">Reference proteome</keyword>
<protein>
    <submittedName>
        <fullName evidence="1">Uncharacterized protein</fullName>
    </submittedName>
</protein>
<dbReference type="RefSeq" id="WP_330816264.1">
    <property type="nucleotide sequence ID" value="NZ_JAZBJO010000060.1"/>
</dbReference>
<proteinExistence type="predicted"/>
<comment type="caution">
    <text evidence="1">The sequence shown here is derived from an EMBL/GenBank/DDBJ whole genome shotgun (WGS) entry which is preliminary data.</text>
</comment>
<gene>
    <name evidence="1" type="ORF">V2J94_45260</name>
</gene>
<evidence type="ECO:0000313" key="2">
    <source>
        <dbReference type="Proteomes" id="UP001354709"/>
    </source>
</evidence>
<evidence type="ECO:0000313" key="1">
    <source>
        <dbReference type="EMBL" id="MEE4598947.1"/>
    </source>
</evidence>
<sequence length="98" mass="10370">MKVDENLMISAAGEERCAHCDALLALGGEPHLFRAIVREVDATALGPQVRIAPERYTPAAIVARLTLCPGCLTQLRVSVGPRSTADHRGRALGAALPD</sequence>
<dbReference type="Proteomes" id="UP001354709">
    <property type="component" value="Unassembled WGS sequence"/>
</dbReference>
<dbReference type="EMBL" id="JAZBJO010000060">
    <property type="protein sequence ID" value="MEE4598947.1"/>
    <property type="molecule type" value="Genomic_DNA"/>
</dbReference>
<name>A0ABU7QC11_9ACTN</name>